<gene>
    <name evidence="1" type="ORF">WMO25_00195</name>
</gene>
<organism evidence="1 2">
    <name type="scientific">Coprococcus intestinihominis</name>
    <dbReference type="NCBI Taxonomy" id="3133154"/>
    <lineage>
        <taxon>Bacteria</taxon>
        <taxon>Bacillati</taxon>
        <taxon>Bacillota</taxon>
        <taxon>Clostridia</taxon>
        <taxon>Lachnospirales</taxon>
        <taxon>Lachnospiraceae</taxon>
        <taxon>Coprococcus</taxon>
    </lineage>
</organism>
<sequence>MAEQLHMPLEMVSVLLQNLQSYGFTDSYFGTMEEGIRETLMLLNTNDEHSFLSFNQDALNKFVVCYGDNLSEELGSEIVDTLDMLDERLEKTKYLYLSLPMILYAAVKCRREGKDFDKFVEKIKEFSSTYKDNESYRALLNGGTRSLQSVTSRYNYWNNIVENL</sequence>
<evidence type="ECO:0000313" key="1">
    <source>
        <dbReference type="EMBL" id="MEQ2363514.1"/>
    </source>
</evidence>
<protein>
    <submittedName>
        <fullName evidence="1">Uncharacterized protein</fullName>
    </submittedName>
</protein>
<dbReference type="EMBL" id="JBBMEK010000001">
    <property type="protein sequence ID" value="MEQ2363514.1"/>
    <property type="molecule type" value="Genomic_DNA"/>
</dbReference>
<reference evidence="1 2" key="1">
    <citation type="submission" date="2024-03" db="EMBL/GenBank/DDBJ databases">
        <title>Human intestinal bacterial collection.</title>
        <authorList>
            <person name="Pauvert C."/>
            <person name="Hitch T.C.A."/>
            <person name="Clavel T."/>
        </authorList>
    </citation>
    <scope>NUCLEOTIDE SEQUENCE [LARGE SCALE GENOMIC DNA]</scope>
    <source>
        <strain evidence="1 2">CLA-AA-H190</strain>
    </source>
</reference>
<proteinExistence type="predicted"/>
<evidence type="ECO:0000313" key="2">
    <source>
        <dbReference type="Proteomes" id="UP001469749"/>
    </source>
</evidence>
<dbReference type="Proteomes" id="UP001469749">
    <property type="component" value="Unassembled WGS sequence"/>
</dbReference>
<accession>A0ABV1AZ96</accession>
<dbReference type="RefSeq" id="WP_349083207.1">
    <property type="nucleotide sequence ID" value="NZ_JBBMEK010000001.1"/>
</dbReference>
<comment type="caution">
    <text evidence="1">The sequence shown here is derived from an EMBL/GenBank/DDBJ whole genome shotgun (WGS) entry which is preliminary data.</text>
</comment>
<name>A0ABV1AZ96_9FIRM</name>
<keyword evidence="2" id="KW-1185">Reference proteome</keyword>